<gene>
    <name evidence="1" type="ORF">GGP41_009578</name>
</gene>
<name>A0A8H5ZAM7_COCSA</name>
<reference evidence="1" key="1">
    <citation type="submission" date="2019-11" db="EMBL/GenBank/DDBJ databases">
        <title>Bipolaris sorokiniana Genome sequencing.</title>
        <authorList>
            <person name="Wang H."/>
        </authorList>
    </citation>
    <scope>NUCLEOTIDE SEQUENCE</scope>
</reference>
<evidence type="ECO:0000313" key="2">
    <source>
        <dbReference type="Proteomes" id="UP000624244"/>
    </source>
</evidence>
<sequence length="199" mass="21568">MVSSWPRHQSDSPMSPYTLLPCCVYCDAHHAYPDANFARPPSLPALGYDLQQHPLPMTMLNETVGAKRERPRIQPTFGSRLGLGTGASGMVQGGSGVDSVGVFGVARKCVDVSLTVPQQVNKIYDLKPYICFLVSGDSSSGRLGKAGPNRRSHKSSATPAEFSQWYLFEIGYAAQVPLPPVPAPNPMARRGADGMENYW</sequence>
<dbReference type="EMBL" id="WNKQ01000018">
    <property type="protein sequence ID" value="KAF5845811.1"/>
    <property type="molecule type" value="Genomic_DNA"/>
</dbReference>
<accession>A0A8H5ZAM7</accession>
<comment type="caution">
    <text evidence="1">The sequence shown here is derived from an EMBL/GenBank/DDBJ whole genome shotgun (WGS) entry which is preliminary data.</text>
</comment>
<dbReference type="AlphaFoldDB" id="A0A8H5ZAM7"/>
<evidence type="ECO:0000313" key="1">
    <source>
        <dbReference type="EMBL" id="KAF5845811.1"/>
    </source>
</evidence>
<organism evidence="1 2">
    <name type="scientific">Cochliobolus sativus</name>
    <name type="common">Common root rot and spot blotch fungus</name>
    <name type="synonym">Bipolaris sorokiniana</name>
    <dbReference type="NCBI Taxonomy" id="45130"/>
    <lineage>
        <taxon>Eukaryota</taxon>
        <taxon>Fungi</taxon>
        <taxon>Dikarya</taxon>
        <taxon>Ascomycota</taxon>
        <taxon>Pezizomycotina</taxon>
        <taxon>Dothideomycetes</taxon>
        <taxon>Pleosporomycetidae</taxon>
        <taxon>Pleosporales</taxon>
        <taxon>Pleosporineae</taxon>
        <taxon>Pleosporaceae</taxon>
        <taxon>Bipolaris</taxon>
    </lineage>
</organism>
<dbReference type="Proteomes" id="UP000624244">
    <property type="component" value="Unassembled WGS sequence"/>
</dbReference>
<protein>
    <submittedName>
        <fullName evidence="1">Uncharacterized protein</fullName>
    </submittedName>
</protein>
<proteinExistence type="predicted"/>